<dbReference type="EMBL" id="KK107238">
    <property type="protein sequence ID" value="EZA54742.1"/>
    <property type="molecule type" value="Genomic_DNA"/>
</dbReference>
<gene>
    <name evidence="2" type="ORF">X777_05027</name>
</gene>
<name>A0A026WFA8_OOCBI</name>
<evidence type="ECO:0000313" key="2">
    <source>
        <dbReference type="EMBL" id="EZA54742.1"/>
    </source>
</evidence>
<keyword evidence="1" id="KW-1133">Transmembrane helix</keyword>
<dbReference type="Proteomes" id="UP000053097">
    <property type="component" value="Unassembled WGS sequence"/>
</dbReference>
<proteinExistence type="predicted"/>
<organism evidence="2 3">
    <name type="scientific">Ooceraea biroi</name>
    <name type="common">Clonal raider ant</name>
    <name type="synonym">Cerapachys biroi</name>
    <dbReference type="NCBI Taxonomy" id="2015173"/>
    <lineage>
        <taxon>Eukaryota</taxon>
        <taxon>Metazoa</taxon>
        <taxon>Ecdysozoa</taxon>
        <taxon>Arthropoda</taxon>
        <taxon>Hexapoda</taxon>
        <taxon>Insecta</taxon>
        <taxon>Pterygota</taxon>
        <taxon>Neoptera</taxon>
        <taxon>Endopterygota</taxon>
        <taxon>Hymenoptera</taxon>
        <taxon>Apocrita</taxon>
        <taxon>Aculeata</taxon>
        <taxon>Formicoidea</taxon>
        <taxon>Formicidae</taxon>
        <taxon>Dorylinae</taxon>
        <taxon>Ooceraea</taxon>
    </lineage>
</organism>
<protein>
    <submittedName>
        <fullName evidence="2">Uncharacterized protein</fullName>
    </submittedName>
</protein>
<reference evidence="2 3" key="1">
    <citation type="journal article" date="2014" name="Curr. Biol.">
        <title>The genome of the clonal raider ant Cerapachys biroi.</title>
        <authorList>
            <person name="Oxley P.R."/>
            <person name="Ji L."/>
            <person name="Fetter-Pruneda I."/>
            <person name="McKenzie S.K."/>
            <person name="Li C."/>
            <person name="Hu H."/>
            <person name="Zhang G."/>
            <person name="Kronauer D.J."/>
        </authorList>
    </citation>
    <scope>NUCLEOTIDE SEQUENCE [LARGE SCALE GENOMIC DNA]</scope>
</reference>
<keyword evidence="1" id="KW-0812">Transmembrane</keyword>
<keyword evidence="1" id="KW-0472">Membrane</keyword>
<evidence type="ECO:0000313" key="3">
    <source>
        <dbReference type="Proteomes" id="UP000053097"/>
    </source>
</evidence>
<evidence type="ECO:0000256" key="1">
    <source>
        <dbReference type="SAM" id="Phobius"/>
    </source>
</evidence>
<keyword evidence="3" id="KW-1185">Reference proteome</keyword>
<dbReference type="AlphaFoldDB" id="A0A026WFA8"/>
<sequence length="105" mass="12182">MKGGKSVEPLSSSAIHKEKLTRKKLTNADKAGTWFVLSVIVSFRKRSFAANRNAKRDQNRHNFHKVLILFLSLFPSRSLFPLSFIFYLLPWLNKCFIWIKEANAN</sequence>
<feature type="transmembrane region" description="Helical" evidence="1">
    <location>
        <begin position="66"/>
        <end position="89"/>
    </location>
</feature>
<accession>A0A026WFA8</accession>